<dbReference type="InterPro" id="IPR000847">
    <property type="entry name" value="LysR_HTH_N"/>
</dbReference>
<evidence type="ECO:0000256" key="4">
    <source>
        <dbReference type="ARBA" id="ARBA00023163"/>
    </source>
</evidence>
<dbReference type="SUPFAM" id="SSF53850">
    <property type="entry name" value="Periplasmic binding protein-like II"/>
    <property type="match status" value="1"/>
</dbReference>
<proteinExistence type="inferred from homology"/>
<dbReference type="Pfam" id="PF03466">
    <property type="entry name" value="LysR_substrate"/>
    <property type="match status" value="1"/>
</dbReference>
<keyword evidence="4" id="KW-0804">Transcription</keyword>
<dbReference type="InterPro" id="IPR005119">
    <property type="entry name" value="LysR_subst-bd"/>
</dbReference>
<dbReference type="Pfam" id="PF00126">
    <property type="entry name" value="HTH_1"/>
    <property type="match status" value="1"/>
</dbReference>
<name>A0ABY2QRL4_9HYPH</name>
<keyword evidence="2" id="KW-0805">Transcription regulation</keyword>
<keyword evidence="3" id="KW-0238">DNA-binding</keyword>
<evidence type="ECO:0000259" key="5">
    <source>
        <dbReference type="PROSITE" id="PS50931"/>
    </source>
</evidence>
<comment type="caution">
    <text evidence="6">The sequence shown here is derived from an EMBL/GenBank/DDBJ whole genome shotgun (WGS) entry which is preliminary data.</text>
</comment>
<dbReference type="InterPro" id="IPR036388">
    <property type="entry name" value="WH-like_DNA-bd_sf"/>
</dbReference>
<dbReference type="PROSITE" id="PS50931">
    <property type="entry name" value="HTH_LYSR"/>
    <property type="match status" value="1"/>
</dbReference>
<comment type="similarity">
    <text evidence="1">Belongs to the LysR transcriptional regulatory family.</text>
</comment>
<gene>
    <name evidence="6" type="ORF">E9677_18185</name>
</gene>
<sequence length="308" mass="33621">MEIRHLRTFVCIARNGSFSRAAEVLHVAQPALSQQIRQLEEEVGAPLFLRHARGVRLSRVGAHMLVGAEDILARLTVLKQSMQAETAIISGEVRLGLPTTVVKLLGRSIKTRTEAAYPGIKLQLIEAMSGYLCDWLGKGELDLAMLYDASFYSAFPSSMVVRPILQETFRLILPPALSVGPPPLTLSDLRDMHFVFPRRLHAIRALIDEFLAAADVDLKVTADVDSLATLVEMVREGHATILPGVAIAAELESGVLHARDLEPAPSRQLNLVWTEQQSNPNATAAVVEVVIDTVRDMVASGRWAATAL</sequence>
<dbReference type="Proteomes" id="UP000309667">
    <property type="component" value="Unassembled WGS sequence"/>
</dbReference>
<dbReference type="Gene3D" id="1.10.10.10">
    <property type="entry name" value="Winged helix-like DNA-binding domain superfamily/Winged helix DNA-binding domain"/>
    <property type="match status" value="1"/>
</dbReference>
<dbReference type="Gene3D" id="3.40.190.290">
    <property type="match status" value="1"/>
</dbReference>
<evidence type="ECO:0000256" key="2">
    <source>
        <dbReference type="ARBA" id="ARBA00023015"/>
    </source>
</evidence>
<keyword evidence="7" id="KW-1185">Reference proteome</keyword>
<evidence type="ECO:0000256" key="3">
    <source>
        <dbReference type="ARBA" id="ARBA00023125"/>
    </source>
</evidence>
<evidence type="ECO:0000313" key="6">
    <source>
        <dbReference type="EMBL" id="THV12660.1"/>
    </source>
</evidence>
<evidence type="ECO:0000256" key="1">
    <source>
        <dbReference type="ARBA" id="ARBA00009437"/>
    </source>
</evidence>
<reference evidence="6 7" key="1">
    <citation type="submission" date="2019-04" db="EMBL/GenBank/DDBJ databases">
        <title>Genome sequence of strain 7209-2.</title>
        <authorList>
            <person name="Gao J."/>
            <person name="Sun J."/>
        </authorList>
    </citation>
    <scope>NUCLEOTIDE SEQUENCE [LARGE SCALE GENOMIC DNA]</scope>
    <source>
        <strain evidence="6 7">7209-2</strain>
    </source>
</reference>
<dbReference type="SUPFAM" id="SSF46785">
    <property type="entry name" value="Winged helix' DNA-binding domain"/>
    <property type="match status" value="1"/>
</dbReference>
<organism evidence="6 7">
    <name type="scientific">Rhizobium rhizophilum</name>
    <dbReference type="NCBI Taxonomy" id="1850373"/>
    <lineage>
        <taxon>Bacteria</taxon>
        <taxon>Pseudomonadati</taxon>
        <taxon>Pseudomonadota</taxon>
        <taxon>Alphaproteobacteria</taxon>
        <taxon>Hyphomicrobiales</taxon>
        <taxon>Rhizobiaceae</taxon>
        <taxon>Rhizobium/Agrobacterium group</taxon>
        <taxon>Rhizobium</taxon>
    </lineage>
</organism>
<dbReference type="InterPro" id="IPR050950">
    <property type="entry name" value="HTH-type_LysR_regulators"/>
</dbReference>
<protein>
    <submittedName>
        <fullName evidence="6">LysR family transcriptional regulator</fullName>
    </submittedName>
</protein>
<dbReference type="InterPro" id="IPR036390">
    <property type="entry name" value="WH_DNA-bd_sf"/>
</dbReference>
<feature type="domain" description="HTH lysR-type" evidence="5">
    <location>
        <begin position="1"/>
        <end position="58"/>
    </location>
</feature>
<evidence type="ECO:0000313" key="7">
    <source>
        <dbReference type="Proteomes" id="UP000309667"/>
    </source>
</evidence>
<dbReference type="EMBL" id="STGT01000004">
    <property type="protein sequence ID" value="THV12660.1"/>
    <property type="molecule type" value="Genomic_DNA"/>
</dbReference>
<dbReference type="PRINTS" id="PR00039">
    <property type="entry name" value="HTHLYSR"/>
</dbReference>
<dbReference type="PANTHER" id="PTHR30419">
    <property type="entry name" value="HTH-TYPE TRANSCRIPTIONAL REGULATOR YBHD"/>
    <property type="match status" value="1"/>
</dbReference>
<accession>A0ABY2QRL4</accession>